<organism evidence="1 2">
    <name type="scientific">Flavobacterium bizetiae</name>
    <dbReference type="NCBI Taxonomy" id="2704140"/>
    <lineage>
        <taxon>Bacteria</taxon>
        <taxon>Pseudomonadati</taxon>
        <taxon>Bacteroidota</taxon>
        <taxon>Flavobacteriia</taxon>
        <taxon>Flavobacteriales</taxon>
        <taxon>Flavobacteriaceae</taxon>
        <taxon>Flavobacterium</taxon>
    </lineage>
</organism>
<proteinExistence type="predicted"/>
<evidence type="ECO:0008006" key="3">
    <source>
        <dbReference type="Google" id="ProtNLM"/>
    </source>
</evidence>
<dbReference type="InterPro" id="IPR014942">
    <property type="entry name" value="AbiEii"/>
</dbReference>
<name>A0A6J4GUY4_9FLAO</name>
<reference evidence="1 2" key="1">
    <citation type="submission" date="2020-02" db="EMBL/GenBank/DDBJ databases">
        <authorList>
            <person name="Criscuolo A."/>
        </authorList>
    </citation>
    <scope>NUCLEOTIDE SEQUENCE [LARGE SCALE GENOMIC DNA]</scope>
    <source>
        <strain evidence="1">CIP105534</strain>
    </source>
</reference>
<dbReference type="AlphaFoldDB" id="A0A6J4GUY4"/>
<dbReference type="EMBL" id="CADCSU010000140">
    <property type="protein sequence ID" value="CAA9202004.1"/>
    <property type="molecule type" value="Genomic_DNA"/>
</dbReference>
<dbReference type="Pfam" id="PF08843">
    <property type="entry name" value="AbiEii"/>
    <property type="match status" value="1"/>
</dbReference>
<sequence>MGGGTNLAMQYNHRVSDDIDLFCPDIIGRRGFNRIKDEVSMFYGDKAIRFDNPCDIDDQFVFMRFFIVISKETVLKVELLQNMKNLYPIEIKEGIRLLSKLDIGLFKLVSAANRATKKDIYDLDFITNEIPLVKLYDELKIKISRYSNEKDRTIFDLDKNQSPIDNPQLLLKFDDVQDSMKMPSHSHDNLHIVGENKQWVVSKIEWRSKVRGLYSHLGLTFPRPRGMRIR</sequence>
<keyword evidence="2" id="KW-1185">Reference proteome</keyword>
<accession>A0A6J4GUY4</accession>
<gene>
    <name evidence="1" type="ORF">FLA105534_03868</name>
</gene>
<evidence type="ECO:0000313" key="2">
    <source>
        <dbReference type="Proteomes" id="UP000479938"/>
    </source>
</evidence>
<protein>
    <recommendedName>
        <fullName evidence="3">Nucleotidyl transferase AbiEii/AbiGii toxin family protein</fullName>
    </recommendedName>
</protein>
<dbReference type="Proteomes" id="UP000479938">
    <property type="component" value="Unassembled WGS sequence"/>
</dbReference>
<evidence type="ECO:0000313" key="1">
    <source>
        <dbReference type="EMBL" id="CAA9202004.1"/>
    </source>
</evidence>